<name>A0A162PVC1_9CRUS</name>
<dbReference type="AlphaFoldDB" id="A0A162PVC1"/>
<keyword evidence="2" id="KW-1185">Reference proteome</keyword>
<sequence length="42" mass="4971">MFGNVGKQFQSRQLLKTQVSLQSWVLSPFQFDARLPCRERSR</sequence>
<evidence type="ECO:0000313" key="2">
    <source>
        <dbReference type="Proteomes" id="UP000076858"/>
    </source>
</evidence>
<evidence type="ECO:0000313" key="1">
    <source>
        <dbReference type="EMBL" id="KZS19181.1"/>
    </source>
</evidence>
<accession>A0A162PVC1</accession>
<reference evidence="1 2" key="1">
    <citation type="submission" date="2016-03" db="EMBL/GenBank/DDBJ databases">
        <title>EvidentialGene: Evidence-directed Construction of Genes on Genomes.</title>
        <authorList>
            <person name="Gilbert D.G."/>
            <person name="Choi J.-H."/>
            <person name="Mockaitis K."/>
            <person name="Colbourne J."/>
            <person name="Pfrender M."/>
        </authorList>
    </citation>
    <scope>NUCLEOTIDE SEQUENCE [LARGE SCALE GENOMIC DNA]</scope>
    <source>
        <strain evidence="1 2">Xinb3</strain>
        <tissue evidence="1">Complete organism</tissue>
    </source>
</reference>
<dbReference type="Proteomes" id="UP000076858">
    <property type="component" value="Unassembled WGS sequence"/>
</dbReference>
<dbReference type="EMBL" id="LRGB01000441">
    <property type="protein sequence ID" value="KZS19181.1"/>
    <property type="molecule type" value="Genomic_DNA"/>
</dbReference>
<organism evidence="1 2">
    <name type="scientific">Daphnia magna</name>
    <dbReference type="NCBI Taxonomy" id="35525"/>
    <lineage>
        <taxon>Eukaryota</taxon>
        <taxon>Metazoa</taxon>
        <taxon>Ecdysozoa</taxon>
        <taxon>Arthropoda</taxon>
        <taxon>Crustacea</taxon>
        <taxon>Branchiopoda</taxon>
        <taxon>Diplostraca</taxon>
        <taxon>Cladocera</taxon>
        <taxon>Anomopoda</taxon>
        <taxon>Daphniidae</taxon>
        <taxon>Daphnia</taxon>
    </lineage>
</organism>
<comment type="caution">
    <text evidence="1">The sequence shown here is derived from an EMBL/GenBank/DDBJ whole genome shotgun (WGS) entry which is preliminary data.</text>
</comment>
<gene>
    <name evidence="1" type="ORF">APZ42_014469</name>
</gene>
<protein>
    <submittedName>
        <fullName evidence="1">Uncharacterized protein</fullName>
    </submittedName>
</protein>
<proteinExistence type="predicted"/>